<dbReference type="Proteomes" id="UP001589813">
    <property type="component" value="Unassembled WGS sequence"/>
</dbReference>
<organism evidence="1 2">
    <name type="scientific">Rheinheimera tilapiae</name>
    <dbReference type="NCBI Taxonomy" id="875043"/>
    <lineage>
        <taxon>Bacteria</taxon>
        <taxon>Pseudomonadati</taxon>
        <taxon>Pseudomonadota</taxon>
        <taxon>Gammaproteobacteria</taxon>
        <taxon>Chromatiales</taxon>
        <taxon>Chromatiaceae</taxon>
        <taxon>Rheinheimera</taxon>
    </lineage>
</organism>
<dbReference type="InterPro" id="IPR001387">
    <property type="entry name" value="Cro/C1-type_HTH"/>
</dbReference>
<evidence type="ECO:0000313" key="2">
    <source>
        <dbReference type="Proteomes" id="UP001589813"/>
    </source>
</evidence>
<sequence>MTPAEKTQWQQQLRQQLDSGGLTLGQAVQRIRTELYQMTQAEYACICKVSEKTLREVEKGKTDPRLSIIESLLNPGGFALSARLKVNRVVPMAELVRRGVS</sequence>
<dbReference type="SUPFAM" id="SSF47413">
    <property type="entry name" value="lambda repressor-like DNA-binding domains"/>
    <property type="match status" value="1"/>
</dbReference>
<evidence type="ECO:0000313" key="1">
    <source>
        <dbReference type="EMBL" id="MFC0047400.1"/>
    </source>
</evidence>
<name>A0ABV6B968_9GAMM</name>
<gene>
    <name evidence="1" type="ORF">ACFFJP_03725</name>
</gene>
<keyword evidence="2" id="KW-1185">Reference proteome</keyword>
<dbReference type="RefSeq" id="WP_377240659.1">
    <property type="nucleotide sequence ID" value="NZ_JBHLXP010000001.1"/>
</dbReference>
<protein>
    <submittedName>
        <fullName evidence="1">Helix-turn-helix domain-containing protein</fullName>
    </submittedName>
</protein>
<dbReference type="CDD" id="cd00093">
    <property type="entry name" value="HTH_XRE"/>
    <property type="match status" value="1"/>
</dbReference>
<reference evidence="1 2" key="1">
    <citation type="submission" date="2024-09" db="EMBL/GenBank/DDBJ databases">
        <authorList>
            <person name="Sun Q."/>
            <person name="Mori K."/>
        </authorList>
    </citation>
    <scope>NUCLEOTIDE SEQUENCE [LARGE SCALE GENOMIC DNA]</scope>
    <source>
        <strain evidence="1 2">KCTC 23315</strain>
    </source>
</reference>
<dbReference type="Gene3D" id="1.10.260.40">
    <property type="entry name" value="lambda repressor-like DNA-binding domains"/>
    <property type="match status" value="1"/>
</dbReference>
<accession>A0ABV6B968</accession>
<dbReference type="EMBL" id="JBHLXP010000001">
    <property type="protein sequence ID" value="MFC0047400.1"/>
    <property type="molecule type" value="Genomic_DNA"/>
</dbReference>
<dbReference type="InterPro" id="IPR010982">
    <property type="entry name" value="Lambda_DNA-bd_dom_sf"/>
</dbReference>
<proteinExistence type="predicted"/>
<comment type="caution">
    <text evidence="1">The sequence shown here is derived from an EMBL/GenBank/DDBJ whole genome shotgun (WGS) entry which is preliminary data.</text>
</comment>